<proteinExistence type="predicted"/>
<dbReference type="InterPro" id="IPR041427">
    <property type="entry name" value="AbiJ-NTD3"/>
</dbReference>
<evidence type="ECO:0000313" key="3">
    <source>
        <dbReference type="Proteomes" id="UP000249633"/>
    </source>
</evidence>
<evidence type="ECO:0000313" key="2">
    <source>
        <dbReference type="EMBL" id="PZP29046.1"/>
    </source>
</evidence>
<evidence type="ECO:0000259" key="1">
    <source>
        <dbReference type="Pfam" id="PF18860"/>
    </source>
</evidence>
<dbReference type="Proteomes" id="UP000249633">
    <property type="component" value="Unassembled WGS sequence"/>
</dbReference>
<protein>
    <recommendedName>
        <fullName evidence="1">AbiJ-NTD3 domain-containing protein</fullName>
    </recommendedName>
</protein>
<sequence length="481" mass="54192">MPAIRSKPSIPLDTLREQIAQAIAGAKAHDVPAVCVRVGIQRAVEENDAQEAFRSKRVYVRNRILTWNEADLLALAGRVLHEFASDDLSDTVSELTVHAEHRVSELVRRDVLKVIDRLPSLFGELPLIDSLSEVFGAAVIQDDRGGLLGRNSLHGQIVQHCVHNEGDWSHEELLTRCGVLTCSQARFFALLAKLLHPVARRDAEQADLAAALSAALRRDGYIVRQTDVESGYAIYGVVRAQAGVAGAMKNLIFASIGEKPELVIRDAVNNDVEIVKHADKVLVFDRPLPSSGQLLWKDLRDWYAELKGIESEESAKEQLFRRLRQAVLGARSAGELAVFQGYYERYGAALGDRLPALIPQVYLHYDPYTKRQRGDEQFLARQRMDFLLMLDQGVRIVIEIDGRHHYAVQDEQAPDRYIANAQRYAEMVAEDRRLRLMGYEVYRFGGHEFLDVDLEQRKLGPRAQRCVGDFFDGLLARHSVR</sequence>
<accession>A0A2W5F8Y7</accession>
<dbReference type="Pfam" id="PF18860">
    <property type="entry name" value="AbiJ_NTD3"/>
    <property type="match status" value="1"/>
</dbReference>
<reference evidence="2 3" key="1">
    <citation type="submission" date="2017-08" db="EMBL/GenBank/DDBJ databases">
        <title>Infants hospitalized years apart are colonized by the same room-sourced microbial strains.</title>
        <authorList>
            <person name="Brooks B."/>
            <person name="Olm M.R."/>
            <person name="Firek B.A."/>
            <person name="Baker R."/>
            <person name="Thomas B.C."/>
            <person name="Morowitz M.J."/>
            <person name="Banfield J.F."/>
        </authorList>
    </citation>
    <scope>NUCLEOTIDE SEQUENCE [LARGE SCALE GENOMIC DNA]</scope>
    <source>
        <strain evidence="2">S2_012_000_R2_81</strain>
    </source>
</reference>
<dbReference type="AlphaFoldDB" id="A0A2W5F8Y7"/>
<organism evidence="2 3">
    <name type="scientific">Roseateles depolymerans</name>
    <dbReference type="NCBI Taxonomy" id="76731"/>
    <lineage>
        <taxon>Bacteria</taxon>
        <taxon>Pseudomonadati</taxon>
        <taxon>Pseudomonadota</taxon>
        <taxon>Betaproteobacteria</taxon>
        <taxon>Burkholderiales</taxon>
        <taxon>Sphaerotilaceae</taxon>
        <taxon>Roseateles</taxon>
    </lineage>
</organism>
<feature type="domain" description="AbiJ-NTD3" evidence="1">
    <location>
        <begin position="102"/>
        <end position="269"/>
    </location>
</feature>
<name>A0A2W5F8Y7_9BURK</name>
<dbReference type="EMBL" id="QFOD01000019">
    <property type="protein sequence ID" value="PZP29046.1"/>
    <property type="molecule type" value="Genomic_DNA"/>
</dbReference>
<gene>
    <name evidence="2" type="ORF">DI603_17675</name>
</gene>
<comment type="caution">
    <text evidence="2">The sequence shown here is derived from an EMBL/GenBank/DDBJ whole genome shotgun (WGS) entry which is preliminary data.</text>
</comment>